<protein>
    <submittedName>
        <fullName evidence="1">Uncharacterized protein</fullName>
    </submittedName>
</protein>
<proteinExistence type="predicted"/>
<sequence length="14" mass="1726">MNIFTAFRSIIQRE</sequence>
<dbReference type="EMBL" id="GGEC01071996">
    <property type="protein sequence ID" value="MBX52480.1"/>
    <property type="molecule type" value="Transcribed_RNA"/>
</dbReference>
<reference evidence="1" key="1">
    <citation type="submission" date="2018-02" db="EMBL/GenBank/DDBJ databases">
        <title>Rhizophora mucronata_Transcriptome.</title>
        <authorList>
            <person name="Meera S.P."/>
            <person name="Sreeshan A."/>
            <person name="Augustine A."/>
        </authorList>
    </citation>
    <scope>NUCLEOTIDE SEQUENCE</scope>
    <source>
        <tissue evidence="1">Leaf</tissue>
    </source>
</reference>
<name>A0A2P2PCL2_RHIMU</name>
<organism evidence="1">
    <name type="scientific">Rhizophora mucronata</name>
    <name type="common">Asiatic mangrove</name>
    <dbReference type="NCBI Taxonomy" id="61149"/>
    <lineage>
        <taxon>Eukaryota</taxon>
        <taxon>Viridiplantae</taxon>
        <taxon>Streptophyta</taxon>
        <taxon>Embryophyta</taxon>
        <taxon>Tracheophyta</taxon>
        <taxon>Spermatophyta</taxon>
        <taxon>Magnoliopsida</taxon>
        <taxon>eudicotyledons</taxon>
        <taxon>Gunneridae</taxon>
        <taxon>Pentapetalae</taxon>
        <taxon>rosids</taxon>
        <taxon>fabids</taxon>
        <taxon>Malpighiales</taxon>
        <taxon>Rhizophoraceae</taxon>
        <taxon>Rhizophora</taxon>
    </lineage>
</organism>
<evidence type="ECO:0000313" key="1">
    <source>
        <dbReference type="EMBL" id="MBX52480.1"/>
    </source>
</evidence>
<accession>A0A2P2PCL2</accession>